<comment type="caution">
    <text evidence="2">The sequence shown here is derived from an EMBL/GenBank/DDBJ whole genome shotgun (WGS) entry which is preliminary data.</text>
</comment>
<dbReference type="InterPro" id="IPR040256">
    <property type="entry name" value="At4g02000-like"/>
</dbReference>
<dbReference type="Proteomes" id="UP000283530">
    <property type="component" value="Unassembled WGS sequence"/>
</dbReference>
<dbReference type="Pfam" id="PF14111">
    <property type="entry name" value="DUF4283"/>
    <property type="match status" value="1"/>
</dbReference>
<sequence>MEYSVPLLGLQTKCSTTLKKRPSWNWESMTAVSILFILSMKILITTKSIPSSPREPLYPNKELSHYNRNGSRRWPQHETNRSYRDTVAPHVASLGNTLHDSVKSNIWFQEETNRSHAAPIVSFTASELESARKNHALTLIAQCQGTRVPTQVFLSRINQFWCARDKLSVVELQNNFLVCTFTDEKDFNWVRRGSPWKIAGQQVVVTNWIPNFDPTSAYIAQIPAWIMLPR</sequence>
<feature type="domain" description="DUF4283" evidence="1">
    <location>
        <begin position="134"/>
        <end position="215"/>
    </location>
</feature>
<evidence type="ECO:0000313" key="2">
    <source>
        <dbReference type="EMBL" id="RWR76460.1"/>
    </source>
</evidence>
<organism evidence="2 3">
    <name type="scientific">Cinnamomum micranthum f. kanehirae</name>
    <dbReference type="NCBI Taxonomy" id="337451"/>
    <lineage>
        <taxon>Eukaryota</taxon>
        <taxon>Viridiplantae</taxon>
        <taxon>Streptophyta</taxon>
        <taxon>Embryophyta</taxon>
        <taxon>Tracheophyta</taxon>
        <taxon>Spermatophyta</taxon>
        <taxon>Magnoliopsida</taxon>
        <taxon>Magnoliidae</taxon>
        <taxon>Laurales</taxon>
        <taxon>Lauraceae</taxon>
        <taxon>Cinnamomum</taxon>
    </lineage>
</organism>
<dbReference type="InterPro" id="IPR025558">
    <property type="entry name" value="DUF4283"/>
</dbReference>
<dbReference type="PANTHER" id="PTHR31286">
    <property type="entry name" value="GLYCINE-RICH CELL WALL STRUCTURAL PROTEIN 1.8-LIKE"/>
    <property type="match status" value="1"/>
</dbReference>
<dbReference type="EMBL" id="QPKB01000002">
    <property type="protein sequence ID" value="RWR76460.1"/>
    <property type="molecule type" value="Genomic_DNA"/>
</dbReference>
<evidence type="ECO:0000259" key="1">
    <source>
        <dbReference type="Pfam" id="PF14111"/>
    </source>
</evidence>
<proteinExistence type="predicted"/>
<dbReference type="STRING" id="337451.A0A443ND49"/>
<gene>
    <name evidence="2" type="ORF">CKAN_00490200</name>
</gene>
<reference evidence="2 3" key="1">
    <citation type="journal article" date="2019" name="Nat. Plants">
        <title>Stout camphor tree genome fills gaps in understanding of flowering plant genome evolution.</title>
        <authorList>
            <person name="Chaw S.M."/>
            <person name="Liu Y.C."/>
            <person name="Wu Y.W."/>
            <person name="Wang H.Y."/>
            <person name="Lin C.I."/>
            <person name="Wu C.S."/>
            <person name="Ke H.M."/>
            <person name="Chang L.Y."/>
            <person name="Hsu C.Y."/>
            <person name="Yang H.T."/>
            <person name="Sudianto E."/>
            <person name="Hsu M.H."/>
            <person name="Wu K.P."/>
            <person name="Wang L.N."/>
            <person name="Leebens-Mack J.H."/>
            <person name="Tsai I.J."/>
        </authorList>
    </citation>
    <scope>NUCLEOTIDE SEQUENCE [LARGE SCALE GENOMIC DNA]</scope>
    <source>
        <strain evidence="3">cv. Chaw 1501</strain>
        <tissue evidence="2">Young leaves</tissue>
    </source>
</reference>
<accession>A0A443ND49</accession>
<dbReference type="PANTHER" id="PTHR31286:SF99">
    <property type="entry name" value="DUF4283 DOMAIN-CONTAINING PROTEIN"/>
    <property type="match status" value="1"/>
</dbReference>
<dbReference type="AlphaFoldDB" id="A0A443ND49"/>
<evidence type="ECO:0000313" key="3">
    <source>
        <dbReference type="Proteomes" id="UP000283530"/>
    </source>
</evidence>
<protein>
    <recommendedName>
        <fullName evidence="1">DUF4283 domain-containing protein</fullName>
    </recommendedName>
</protein>
<dbReference type="OrthoDB" id="994333at2759"/>
<name>A0A443ND49_9MAGN</name>
<keyword evidence="3" id="KW-1185">Reference proteome</keyword>